<dbReference type="CDD" id="cd18012">
    <property type="entry name" value="DEXQc_arch_SWI2_SNF2"/>
    <property type="match status" value="1"/>
</dbReference>
<dbReference type="STRING" id="38302.SAMN04488535_0314"/>
<feature type="coiled-coil region" evidence="2">
    <location>
        <begin position="457"/>
        <end position="502"/>
    </location>
</feature>
<evidence type="ECO:0000259" key="3">
    <source>
        <dbReference type="PROSITE" id="PS51192"/>
    </source>
</evidence>
<dbReference type="GO" id="GO:0005524">
    <property type="term" value="F:ATP binding"/>
    <property type="evidence" value="ECO:0007669"/>
    <property type="project" value="InterPro"/>
</dbReference>
<evidence type="ECO:0000256" key="2">
    <source>
        <dbReference type="SAM" id="Coils"/>
    </source>
</evidence>
<dbReference type="PROSITE" id="PS51194">
    <property type="entry name" value="HELICASE_CTER"/>
    <property type="match status" value="1"/>
</dbReference>
<dbReference type="InterPro" id="IPR000330">
    <property type="entry name" value="SNF2_N"/>
</dbReference>
<dbReference type="InterPro" id="IPR001650">
    <property type="entry name" value="Helicase_C-like"/>
</dbReference>
<keyword evidence="1" id="KW-0378">Hydrolase</keyword>
<organism evidence="5 6">
    <name type="scientific">Corynebacterium mycetoides</name>
    <dbReference type="NCBI Taxonomy" id="38302"/>
    <lineage>
        <taxon>Bacteria</taxon>
        <taxon>Bacillati</taxon>
        <taxon>Actinomycetota</taxon>
        <taxon>Actinomycetes</taxon>
        <taxon>Mycobacteriales</taxon>
        <taxon>Corynebacteriaceae</taxon>
        <taxon>Corynebacterium</taxon>
    </lineage>
</organism>
<dbReference type="InterPro" id="IPR014001">
    <property type="entry name" value="Helicase_ATP-bd"/>
</dbReference>
<reference evidence="6" key="1">
    <citation type="submission" date="2016-10" db="EMBL/GenBank/DDBJ databases">
        <authorList>
            <person name="Varghese N."/>
            <person name="Submissions S."/>
        </authorList>
    </citation>
    <scope>NUCLEOTIDE SEQUENCE [LARGE SCALE GENOMIC DNA]</scope>
    <source>
        <strain evidence="6">DSM 20632</strain>
    </source>
</reference>
<keyword evidence="5" id="KW-0347">Helicase</keyword>
<feature type="domain" description="Helicase C-terminal" evidence="4">
    <location>
        <begin position="871"/>
        <end position="1027"/>
    </location>
</feature>
<evidence type="ECO:0000259" key="4">
    <source>
        <dbReference type="PROSITE" id="PS51194"/>
    </source>
</evidence>
<evidence type="ECO:0000256" key="1">
    <source>
        <dbReference type="ARBA" id="ARBA00022801"/>
    </source>
</evidence>
<accession>A0A1G9LUN6</accession>
<dbReference type="Pfam" id="PF00176">
    <property type="entry name" value="SNF2-rel_dom"/>
    <property type="match status" value="1"/>
</dbReference>
<dbReference type="GO" id="GO:0016787">
    <property type="term" value="F:hydrolase activity"/>
    <property type="evidence" value="ECO:0007669"/>
    <property type="project" value="UniProtKB-KW"/>
</dbReference>
<evidence type="ECO:0000313" key="5">
    <source>
        <dbReference type="EMBL" id="SDL65648.1"/>
    </source>
</evidence>
<dbReference type="CDD" id="cd18793">
    <property type="entry name" value="SF2_C_SNF"/>
    <property type="match status" value="1"/>
</dbReference>
<sequence length="1042" mass="115033">MPKFLLHGLWLPESGLNLWVEQVEGHKIVLPSQVPAGTFPPVVEAQLDDARFRHRARVRLQTPRGKQVELRAPTAAFAPNEAISFLASLAFLDEDSPAVTNATKETRQQRAAIAPDLYWLIRAYVGLRAFVRAGRVSIHVPYRDGLWYAEWQLGTGVEERGWLAEMLAAAPGVLTVNNPSLDEDIAQTLVHWIASAQLAASERMEEDSRPYPWHDFVHSLLSATPLRRGGAELTRQLSDWNGSITAVNLQLVFIVEQPAESADVERAGAAQWPVRVQVRSGTDAPRPVRLHEYDSSTAQTLRRDLYRATEVTSLVDHDAHPRRAGTPPLDDGDWDVYLTTDEIVQFVRVDAAKLRMNGFALMLPRAWSQAGTTARLHVTQEANPHDSSTVTHLGFDTLVTYDWRVSIGDLELTDAEMEELVSSKSGLVRLRGQWVLADGAALANTKRYMEKLADSSLTRAKREAEAARTRAELAEANGDPDAGRLAAEARRLREEYEQMAESGGAEGLVSAAELRDLAVESAAEAETPVEFSGSQWFTSLVAGTERPAPERIDIPEWVNAELREYQRRGVDWLYFMSRSNLGAVLADDMGLGKTLQLLTLLAVERERGERTGPTLVVAPTSVVGNWAREAARFVPELKVAVHHGSHRLTGDELFAAIDAADIVITSYGVAGRDVKDLSRIGWDHVVLDEAQAIKNAGTRASKSVRAIPARHRIALTGTPIENKLSELRSLLDFVNPGMLGSQTFFRNHFAKAIESRRDEALADEMSERLRRLTTPFILRRLKTDPAITGDLPEKNEHIVAVDMTPEQAALYSALVRNVERELEQREGMARKGLVLATITRIKQICNHPAHFLGDGSAVTVKGKHRSGKVAMLMELLNEAVSSGQRVLIFTQYKAFGAILQPYLSDRLGEPVPFLHGGVSKDARDAMVVGFQSPDGPPAMLLSLKAGGTGLNLTAASVVIHMDRWWNPAVENQATDRAYRIGQDKDVTVYKMITRGTLEESIQDVLDGKMHLAGAVVGEGEGWITELDTEDLARLMSYRAEED</sequence>
<dbReference type="SUPFAM" id="SSF52540">
    <property type="entry name" value="P-loop containing nucleoside triphosphate hydrolases"/>
    <property type="match status" value="2"/>
</dbReference>
<dbReference type="InterPro" id="IPR038718">
    <property type="entry name" value="SNF2-like_sf"/>
</dbReference>
<dbReference type="Gene3D" id="3.40.50.10810">
    <property type="entry name" value="Tandem AAA-ATPase domain"/>
    <property type="match status" value="1"/>
</dbReference>
<dbReference type="InterPro" id="IPR049730">
    <property type="entry name" value="SNF2/RAD54-like_C"/>
</dbReference>
<dbReference type="Pfam" id="PF00271">
    <property type="entry name" value="Helicase_C"/>
    <property type="match status" value="1"/>
</dbReference>
<dbReference type="SMART" id="SM00487">
    <property type="entry name" value="DEXDc"/>
    <property type="match status" value="1"/>
</dbReference>
<dbReference type="Gene3D" id="3.40.50.300">
    <property type="entry name" value="P-loop containing nucleotide triphosphate hydrolases"/>
    <property type="match status" value="1"/>
</dbReference>
<dbReference type="InterPro" id="IPR027417">
    <property type="entry name" value="P-loop_NTPase"/>
</dbReference>
<dbReference type="InterPro" id="IPR022138">
    <property type="entry name" value="DUF3670"/>
</dbReference>
<dbReference type="PANTHER" id="PTHR10799">
    <property type="entry name" value="SNF2/RAD54 HELICASE FAMILY"/>
    <property type="match status" value="1"/>
</dbReference>
<dbReference type="RefSeq" id="WP_092147877.1">
    <property type="nucleotide sequence ID" value="NZ_LT629700.1"/>
</dbReference>
<dbReference type="PROSITE" id="PS51192">
    <property type="entry name" value="HELICASE_ATP_BIND_1"/>
    <property type="match status" value="1"/>
</dbReference>
<keyword evidence="5" id="KW-0547">Nucleotide-binding</keyword>
<dbReference type="OrthoDB" id="9760715at2"/>
<keyword evidence="5" id="KW-0067">ATP-binding</keyword>
<protein>
    <submittedName>
        <fullName evidence="5">Helicase conserved C-terminal domain-containing protein</fullName>
    </submittedName>
</protein>
<gene>
    <name evidence="5" type="ORF">SAMN04488535_0314</name>
</gene>
<dbReference type="SMART" id="SM00490">
    <property type="entry name" value="HELICc"/>
    <property type="match status" value="1"/>
</dbReference>
<dbReference type="AlphaFoldDB" id="A0A1G9LUN6"/>
<evidence type="ECO:0000313" key="6">
    <source>
        <dbReference type="Proteomes" id="UP000199350"/>
    </source>
</evidence>
<keyword evidence="2" id="KW-0175">Coiled coil</keyword>
<dbReference type="GO" id="GO:0004386">
    <property type="term" value="F:helicase activity"/>
    <property type="evidence" value="ECO:0007669"/>
    <property type="project" value="UniProtKB-KW"/>
</dbReference>
<name>A0A1G9LUN6_9CORY</name>
<feature type="domain" description="Helicase ATP-binding" evidence="3">
    <location>
        <begin position="574"/>
        <end position="737"/>
    </location>
</feature>
<proteinExistence type="predicted"/>
<keyword evidence="6" id="KW-1185">Reference proteome</keyword>
<dbReference type="EMBL" id="LT629700">
    <property type="protein sequence ID" value="SDL65648.1"/>
    <property type="molecule type" value="Genomic_DNA"/>
</dbReference>
<dbReference type="Proteomes" id="UP000199350">
    <property type="component" value="Chromosome I"/>
</dbReference>
<dbReference type="Pfam" id="PF12419">
    <property type="entry name" value="DUF3670"/>
    <property type="match status" value="1"/>
</dbReference>